<feature type="domain" description="NAB" evidence="4">
    <location>
        <begin position="255"/>
        <end position="336"/>
    </location>
</feature>
<feature type="region of interest" description="Disordered" evidence="3">
    <location>
        <begin position="532"/>
        <end position="582"/>
    </location>
</feature>
<evidence type="ECO:0000256" key="3">
    <source>
        <dbReference type="SAM" id="MobiDB-lite"/>
    </source>
</evidence>
<feature type="region of interest" description="Disordered" evidence="3">
    <location>
        <begin position="474"/>
        <end position="520"/>
    </location>
</feature>
<sequence>MATKAVLLPWLIPSPRHVSLFPVVQLPALETAGWCVRKRRAEDVAVSVAFNPSGNFDISAFENDQDSDKVEPPMPPTTGRYEVVIDNDSIGRLDLSPFQRAIGITSPDDFGVAEPKRYLDRTIGFTINYKREDPGDPRELSEYPDVRLWFVRLDAMYPWLPLLLDWRAGELARYAAMLVPHQMSLRMGVVFNPEALELFVMNKVFVVYPWLKRHGVPKPRLKTSDMARMLGFEYNWKKEQGKRTQKEMVREEEKSRWWWFESHKSSKHSQWLQSTLAEIDAKTKAMLKLLDGNADSFAQRAETYYKKRPELISFVEDFYRAHRSLAVNFDHLKSSDHYGSRSAKVPQQSMESVCDSNSHFEDADSEIEDPLQDDASAADCKEDETWQLEQERLKLIEETDALRKQLLDKDEEKREVIRQLSLTLETLKDENLSLKRRLAHHSLKQRTVLEFKPLNKFFGKLFYIMCDGNKKKLQKASSNMSRTRSRDESCDETKQTEEEAGRGDPTGETSSRGSGVTASGFGGLRLEGIVGMIDDSDGEGDISLEPGVGNRGEVSGDMAGVEAEKLDGASGKNEGAADMVDS</sequence>
<dbReference type="PROSITE" id="PS51774">
    <property type="entry name" value="NAB"/>
    <property type="match status" value="1"/>
</dbReference>
<reference evidence="5 6" key="1">
    <citation type="submission" date="2020-09" db="EMBL/GenBank/DDBJ databases">
        <authorList>
            <person name="Ashkenazy H."/>
        </authorList>
    </citation>
    <scope>NUCLEOTIDE SEQUENCE [LARGE SCALE GENOMIC DNA]</scope>
    <source>
        <strain evidence="6">cv. Cdm-0</strain>
    </source>
</reference>
<dbReference type="InterPro" id="IPR011684">
    <property type="entry name" value="NAB"/>
</dbReference>
<dbReference type="InterPro" id="IPR014946">
    <property type="entry name" value="CRR6"/>
</dbReference>
<evidence type="ECO:0000256" key="1">
    <source>
        <dbReference type="ARBA" id="ARBA00023054"/>
    </source>
</evidence>
<dbReference type="PANTHER" id="PTHR35724">
    <property type="entry name" value="PROTEIN CHLORORESPIRATORY REDUCTION 6, CHLOROPLASTIC"/>
    <property type="match status" value="1"/>
</dbReference>
<feature type="compositionally biased region" description="Basic and acidic residues" evidence="3">
    <location>
        <begin position="484"/>
        <end position="502"/>
    </location>
</feature>
<feature type="compositionally biased region" description="Polar residues" evidence="3">
    <location>
        <begin position="507"/>
        <end position="517"/>
    </location>
</feature>
<keyword evidence="1 2" id="KW-0175">Coiled coil</keyword>
<dbReference type="AlphaFoldDB" id="A0A7G2EEJ4"/>
<proteinExistence type="predicted"/>
<dbReference type="GO" id="GO:0003779">
    <property type="term" value="F:actin binding"/>
    <property type="evidence" value="ECO:0007669"/>
    <property type="project" value="InterPro"/>
</dbReference>
<dbReference type="PANTHER" id="PTHR35724:SF1">
    <property type="entry name" value="PROTEIN CHLORORESPIRATORY REDUCTION 6, CHLOROPLASTIC"/>
    <property type="match status" value="1"/>
</dbReference>
<organism evidence="5 6">
    <name type="scientific">Arabidopsis thaliana</name>
    <name type="common">Mouse-ear cress</name>
    <dbReference type="NCBI Taxonomy" id="3702"/>
    <lineage>
        <taxon>Eukaryota</taxon>
        <taxon>Viridiplantae</taxon>
        <taxon>Streptophyta</taxon>
        <taxon>Embryophyta</taxon>
        <taxon>Tracheophyta</taxon>
        <taxon>Spermatophyta</taxon>
        <taxon>Magnoliopsida</taxon>
        <taxon>eudicotyledons</taxon>
        <taxon>Gunneridae</taxon>
        <taxon>Pentapetalae</taxon>
        <taxon>rosids</taxon>
        <taxon>malvids</taxon>
        <taxon>Brassicales</taxon>
        <taxon>Brassicaceae</taxon>
        <taxon>Camelineae</taxon>
        <taxon>Arabidopsis</taxon>
    </lineage>
</organism>
<gene>
    <name evidence="5" type="ORF">AT9943_LOCUS9741</name>
</gene>
<dbReference type="GO" id="GO:0016020">
    <property type="term" value="C:membrane"/>
    <property type="evidence" value="ECO:0007669"/>
    <property type="project" value="UniProtKB-ARBA"/>
</dbReference>
<dbReference type="EMBL" id="LR881467">
    <property type="protein sequence ID" value="CAD5321690.1"/>
    <property type="molecule type" value="Genomic_DNA"/>
</dbReference>
<protein>
    <submittedName>
        <fullName evidence="5">(thale cress) hypothetical protein</fullName>
    </submittedName>
</protein>
<dbReference type="Pfam" id="PF07765">
    <property type="entry name" value="KIP1"/>
    <property type="match status" value="1"/>
</dbReference>
<dbReference type="Proteomes" id="UP000516314">
    <property type="component" value="Chromosome 2"/>
</dbReference>
<feature type="coiled-coil region" evidence="2">
    <location>
        <begin position="417"/>
        <end position="444"/>
    </location>
</feature>
<dbReference type="Pfam" id="PF08847">
    <property type="entry name" value="Crr6"/>
    <property type="match status" value="1"/>
</dbReference>
<evidence type="ECO:0000259" key="4">
    <source>
        <dbReference type="PROSITE" id="PS51774"/>
    </source>
</evidence>
<name>A0A7G2EEJ4_ARATH</name>
<evidence type="ECO:0000256" key="2">
    <source>
        <dbReference type="SAM" id="Coils"/>
    </source>
</evidence>
<dbReference type="NCBIfam" id="NF038024">
    <property type="entry name" value="CRR6_slr1097"/>
    <property type="match status" value="1"/>
</dbReference>
<accession>A0A7G2EEJ4</accession>
<evidence type="ECO:0000313" key="5">
    <source>
        <dbReference type="EMBL" id="CAD5321690.1"/>
    </source>
</evidence>
<evidence type="ECO:0000313" key="6">
    <source>
        <dbReference type="Proteomes" id="UP000516314"/>
    </source>
</evidence>